<gene>
    <name evidence="1" type="ORF">SAMEA3729809_05724</name>
</gene>
<reference evidence="1 2" key="1">
    <citation type="submission" date="2018-08" db="EMBL/GenBank/DDBJ databases">
        <authorList>
            <consortium name="Pathogen Informatics"/>
        </authorList>
    </citation>
    <scope>NUCLEOTIDE SEQUENCE [LARGE SCALE GENOMIC DNA]</scope>
    <source>
        <strain evidence="1 2">EuSCAPE_TR218</strain>
    </source>
</reference>
<dbReference type="EMBL" id="UKAS01000092">
    <property type="protein sequence ID" value="SXG00210.1"/>
    <property type="molecule type" value="Genomic_DNA"/>
</dbReference>
<proteinExistence type="predicted"/>
<dbReference type="AlphaFoldDB" id="A0ABD7PF53"/>
<accession>A0ABD7PF53</accession>
<sequence>MRRAGGVRKRALGVGAVAADRLQGGLHVARVVHGVEDAEDVHAVFDGALHEALHHVIGVVAVAEQVLAAEQHLQRGLRHRLFQLAQADPRVLAEEADAGVKGGAAPALKGAVADVIQLSGDGEHIVETQTGGEQGLVGVAQDDIGNGNGHKFLRELRVKTAMVVNGGDNRRL</sequence>
<protein>
    <submittedName>
        <fullName evidence="1">Uncharacterized protein</fullName>
    </submittedName>
</protein>
<dbReference type="Proteomes" id="UP000258928">
    <property type="component" value="Unassembled WGS sequence"/>
</dbReference>
<evidence type="ECO:0000313" key="1">
    <source>
        <dbReference type="EMBL" id="SXG00210.1"/>
    </source>
</evidence>
<comment type="caution">
    <text evidence="1">The sequence shown here is derived from an EMBL/GenBank/DDBJ whole genome shotgun (WGS) entry which is preliminary data.</text>
</comment>
<name>A0ABD7PF53_KLEVA</name>
<evidence type="ECO:0000313" key="2">
    <source>
        <dbReference type="Proteomes" id="UP000258928"/>
    </source>
</evidence>
<organism evidence="1 2">
    <name type="scientific">Klebsiella variicola</name>
    <dbReference type="NCBI Taxonomy" id="244366"/>
    <lineage>
        <taxon>Bacteria</taxon>
        <taxon>Pseudomonadati</taxon>
        <taxon>Pseudomonadota</taxon>
        <taxon>Gammaproteobacteria</taxon>
        <taxon>Enterobacterales</taxon>
        <taxon>Enterobacteriaceae</taxon>
        <taxon>Klebsiella/Raoultella group</taxon>
        <taxon>Klebsiella</taxon>
        <taxon>Klebsiella pneumoniae complex</taxon>
    </lineage>
</organism>